<dbReference type="EC" id="3.1.1.-" evidence="3"/>
<dbReference type="Pfam" id="PF00135">
    <property type="entry name" value="COesterase"/>
    <property type="match status" value="2"/>
</dbReference>
<comment type="similarity">
    <text evidence="1 3">Belongs to the type-B carboxylesterase/lipase family.</text>
</comment>
<dbReference type="RefSeq" id="XP_033665091.1">
    <property type="nucleotide sequence ID" value="XM_033817678.1"/>
</dbReference>
<feature type="chain" id="PRO_5025710641" description="Carboxylic ester hydrolase" evidence="3">
    <location>
        <begin position="18"/>
        <end position="555"/>
    </location>
</feature>
<evidence type="ECO:0000256" key="1">
    <source>
        <dbReference type="ARBA" id="ARBA00005964"/>
    </source>
</evidence>
<dbReference type="InterPro" id="IPR002018">
    <property type="entry name" value="CarbesteraseB"/>
</dbReference>
<organism evidence="5 6">
    <name type="scientific">Zasmidium cellare ATCC 36951</name>
    <dbReference type="NCBI Taxonomy" id="1080233"/>
    <lineage>
        <taxon>Eukaryota</taxon>
        <taxon>Fungi</taxon>
        <taxon>Dikarya</taxon>
        <taxon>Ascomycota</taxon>
        <taxon>Pezizomycotina</taxon>
        <taxon>Dothideomycetes</taxon>
        <taxon>Dothideomycetidae</taxon>
        <taxon>Mycosphaerellales</taxon>
        <taxon>Mycosphaerellaceae</taxon>
        <taxon>Zasmidium</taxon>
    </lineage>
</organism>
<dbReference type="GO" id="GO:0016787">
    <property type="term" value="F:hydrolase activity"/>
    <property type="evidence" value="ECO:0007669"/>
    <property type="project" value="UniProtKB-KW"/>
</dbReference>
<reference evidence="5" key="1">
    <citation type="journal article" date="2020" name="Stud. Mycol.">
        <title>101 Dothideomycetes genomes: a test case for predicting lifestyles and emergence of pathogens.</title>
        <authorList>
            <person name="Haridas S."/>
            <person name="Albert R."/>
            <person name="Binder M."/>
            <person name="Bloem J."/>
            <person name="Labutti K."/>
            <person name="Salamov A."/>
            <person name="Andreopoulos B."/>
            <person name="Baker S."/>
            <person name="Barry K."/>
            <person name="Bills G."/>
            <person name="Bluhm B."/>
            <person name="Cannon C."/>
            <person name="Castanera R."/>
            <person name="Culley D."/>
            <person name="Daum C."/>
            <person name="Ezra D."/>
            <person name="Gonzalez J."/>
            <person name="Henrissat B."/>
            <person name="Kuo A."/>
            <person name="Liang C."/>
            <person name="Lipzen A."/>
            <person name="Lutzoni F."/>
            <person name="Magnuson J."/>
            <person name="Mondo S."/>
            <person name="Nolan M."/>
            <person name="Ohm R."/>
            <person name="Pangilinan J."/>
            <person name="Park H.-J."/>
            <person name="Ramirez L."/>
            <person name="Alfaro M."/>
            <person name="Sun H."/>
            <person name="Tritt A."/>
            <person name="Yoshinaga Y."/>
            <person name="Zwiers L.-H."/>
            <person name="Turgeon B."/>
            <person name="Goodwin S."/>
            <person name="Spatafora J."/>
            <person name="Crous P."/>
            <person name="Grigoriev I."/>
        </authorList>
    </citation>
    <scope>NUCLEOTIDE SEQUENCE</scope>
    <source>
        <strain evidence="5">ATCC 36951</strain>
    </source>
</reference>
<dbReference type="AlphaFoldDB" id="A0A6A6CE52"/>
<dbReference type="GeneID" id="54570950"/>
<feature type="domain" description="Carboxylesterase type B" evidence="4">
    <location>
        <begin position="31"/>
        <end position="194"/>
    </location>
</feature>
<dbReference type="OrthoDB" id="408631at2759"/>
<evidence type="ECO:0000256" key="3">
    <source>
        <dbReference type="RuleBase" id="RU361235"/>
    </source>
</evidence>
<dbReference type="Gene3D" id="3.40.50.1820">
    <property type="entry name" value="alpha/beta hydrolase"/>
    <property type="match status" value="1"/>
</dbReference>
<dbReference type="Proteomes" id="UP000799537">
    <property type="component" value="Unassembled WGS sequence"/>
</dbReference>
<evidence type="ECO:0000259" key="4">
    <source>
        <dbReference type="Pfam" id="PF00135"/>
    </source>
</evidence>
<dbReference type="EMBL" id="ML993605">
    <property type="protein sequence ID" value="KAF2164202.1"/>
    <property type="molecule type" value="Genomic_DNA"/>
</dbReference>
<dbReference type="PANTHER" id="PTHR11559">
    <property type="entry name" value="CARBOXYLESTERASE"/>
    <property type="match status" value="1"/>
</dbReference>
<accession>A0A6A6CE52</accession>
<gene>
    <name evidence="5" type="ORF">M409DRAFT_68078</name>
</gene>
<evidence type="ECO:0000313" key="6">
    <source>
        <dbReference type="Proteomes" id="UP000799537"/>
    </source>
</evidence>
<keyword evidence="2 3" id="KW-0378">Hydrolase</keyword>
<evidence type="ECO:0000313" key="5">
    <source>
        <dbReference type="EMBL" id="KAF2164202.1"/>
    </source>
</evidence>
<feature type="signal peptide" evidence="3">
    <location>
        <begin position="1"/>
        <end position="17"/>
    </location>
</feature>
<keyword evidence="3" id="KW-0732">Signal</keyword>
<dbReference type="SUPFAM" id="SSF53474">
    <property type="entry name" value="alpha/beta-Hydrolases"/>
    <property type="match status" value="1"/>
</dbReference>
<protein>
    <recommendedName>
        <fullName evidence="3">Carboxylic ester hydrolase</fullName>
        <ecNumber evidence="3">3.1.1.-</ecNumber>
    </recommendedName>
</protein>
<feature type="domain" description="Carboxylesterase type B" evidence="4">
    <location>
        <begin position="196"/>
        <end position="531"/>
    </location>
</feature>
<evidence type="ECO:0000256" key="2">
    <source>
        <dbReference type="ARBA" id="ARBA00022801"/>
    </source>
</evidence>
<name>A0A6A6CE52_ZASCE</name>
<proteinExistence type="inferred from homology"/>
<keyword evidence="6" id="KW-1185">Reference proteome</keyword>
<dbReference type="PROSITE" id="PS00122">
    <property type="entry name" value="CARBOXYLESTERASE_B_1"/>
    <property type="match status" value="1"/>
</dbReference>
<sequence length="555" mass="59791">MRKSILFLAGLASIVTGLPTEVQEIHGRQSAPTATIKNGTVVGTSSGGIDSFSGIPFAQPPVGNLRLRPPQSLTQGFPGGTFDASKSAAACPQFAFQVDNLDLSDLPNSVVGDIIGELVQSPIAQVAINQKEDCLSITVQRPAGTTANSKLPVIFWIYGGGFEAGWSAMYDGSNFIKSSVNLGKPVVYVAVNYRYWVQENIAAFGGDPSKVTIWGESAGSISVFDHTVINGGDNTYNGKPWFRAAIMNSGSVIPATDVSTPKPQAIYDKVVASSPCAGSANTVSCLRGLDYATFLRAVSSVPGIFSYRSVDLSYLPRPDPGDSFFSESPEVSLQASRYAKVPTIVGDQEDEGTLFSLVQSNITTNDDLVNYVASYFPADPNNVENARNLAAQYSNIVVAGQPAGSPFRTGGLNNIYPQFKRLAAILGDLTFTLTRRSYLNFITNDGVPAWSYLSTFAYGTPILGTFHATDVIYSFFTPSNTTVPTRSFHTYYINLIYDLDPNSANLAGPVIQWPRWSNSTPSLLNFGLGSNSVMLDNFRQAAYNYVQPRINQFRV</sequence>
<dbReference type="InterPro" id="IPR050309">
    <property type="entry name" value="Type-B_Carboxylest/Lipase"/>
</dbReference>
<dbReference type="InterPro" id="IPR029058">
    <property type="entry name" value="AB_hydrolase_fold"/>
</dbReference>
<dbReference type="InterPro" id="IPR019826">
    <property type="entry name" value="Carboxylesterase_B_AS"/>
</dbReference>